<name>A0AAP0PFK6_9MAGN</name>
<organism evidence="2 3">
    <name type="scientific">Stephania yunnanensis</name>
    <dbReference type="NCBI Taxonomy" id="152371"/>
    <lineage>
        <taxon>Eukaryota</taxon>
        <taxon>Viridiplantae</taxon>
        <taxon>Streptophyta</taxon>
        <taxon>Embryophyta</taxon>
        <taxon>Tracheophyta</taxon>
        <taxon>Spermatophyta</taxon>
        <taxon>Magnoliopsida</taxon>
        <taxon>Ranunculales</taxon>
        <taxon>Menispermaceae</taxon>
        <taxon>Menispermoideae</taxon>
        <taxon>Cissampelideae</taxon>
        <taxon>Stephania</taxon>
    </lineage>
</organism>
<dbReference type="EMBL" id="JBBNAF010000005">
    <property type="protein sequence ID" value="KAK9142177.1"/>
    <property type="molecule type" value="Genomic_DNA"/>
</dbReference>
<proteinExistence type="predicted"/>
<reference evidence="2 3" key="1">
    <citation type="submission" date="2024-01" db="EMBL/GenBank/DDBJ databases">
        <title>Genome assemblies of Stephania.</title>
        <authorList>
            <person name="Yang L."/>
        </authorList>
    </citation>
    <scope>NUCLEOTIDE SEQUENCE [LARGE SCALE GENOMIC DNA]</scope>
    <source>
        <strain evidence="2">YNDBR</strain>
        <tissue evidence="2">Leaf</tissue>
    </source>
</reference>
<keyword evidence="3" id="KW-1185">Reference proteome</keyword>
<evidence type="ECO:0000313" key="2">
    <source>
        <dbReference type="EMBL" id="KAK9142177.1"/>
    </source>
</evidence>
<gene>
    <name evidence="2" type="ORF">Syun_011577</name>
</gene>
<sequence length="308" mass="36334">MCIESNALGLLLRIPLAGLLKLRDLVDRSLVLGSLSGWIREFGKVGEQCEVCKTELKDSERKHAMNLMESNLKARYLCWVLGGLIVHRIHVPLFLYCPNLVVHQRKTYYMSKGIFFVILWPGSQQSGPFLIDEKKITTKHSLLGRKANNQDDLMPEWVSYDVLAKMMRSQYYNIQTKKNVRRCNSRDSDEDFDQEEREQLERNMRNRDAAATKKLGDPRLTPKEEEEAVCRFMTLEQGKIGALRKISRQEYLKKREQKKMEERRDDIMDEEYLFEGVKLTDVEYRLLRYKRQIYELVKERSNDVDNVK</sequence>
<evidence type="ECO:0000256" key="1">
    <source>
        <dbReference type="SAM" id="MobiDB-lite"/>
    </source>
</evidence>
<dbReference type="Proteomes" id="UP001420932">
    <property type="component" value="Unassembled WGS sequence"/>
</dbReference>
<feature type="region of interest" description="Disordered" evidence="1">
    <location>
        <begin position="183"/>
        <end position="219"/>
    </location>
</feature>
<evidence type="ECO:0000313" key="3">
    <source>
        <dbReference type="Proteomes" id="UP001420932"/>
    </source>
</evidence>
<dbReference type="AlphaFoldDB" id="A0AAP0PFK6"/>
<accession>A0AAP0PFK6</accession>
<feature type="compositionally biased region" description="Basic and acidic residues" evidence="1">
    <location>
        <begin position="197"/>
        <end position="219"/>
    </location>
</feature>
<comment type="caution">
    <text evidence="2">The sequence shown here is derived from an EMBL/GenBank/DDBJ whole genome shotgun (WGS) entry which is preliminary data.</text>
</comment>
<protein>
    <submittedName>
        <fullName evidence="2">Uncharacterized protein</fullName>
    </submittedName>
</protein>